<evidence type="ECO:0000256" key="3">
    <source>
        <dbReference type="ARBA" id="ARBA00022630"/>
    </source>
</evidence>
<organism evidence="11 12">
    <name type="scientific">Geodia barretti</name>
    <name type="common">Barrett's horny sponge</name>
    <dbReference type="NCBI Taxonomy" id="519541"/>
    <lineage>
        <taxon>Eukaryota</taxon>
        <taxon>Metazoa</taxon>
        <taxon>Porifera</taxon>
        <taxon>Demospongiae</taxon>
        <taxon>Heteroscleromorpha</taxon>
        <taxon>Tetractinellida</taxon>
        <taxon>Astrophorina</taxon>
        <taxon>Geodiidae</taxon>
        <taxon>Geodia</taxon>
    </lineage>
</organism>
<keyword evidence="4 6" id="KW-0274">FAD</keyword>
<dbReference type="InterPro" id="IPR036250">
    <property type="entry name" value="AcylCo_DH-like_C"/>
</dbReference>
<dbReference type="GO" id="GO:0005737">
    <property type="term" value="C:cytoplasm"/>
    <property type="evidence" value="ECO:0007669"/>
    <property type="project" value="TreeGrafter"/>
</dbReference>
<protein>
    <submittedName>
        <fullName evidence="11">(R)-benzylsuccinyl-CoA dehydrogenase</fullName>
    </submittedName>
</protein>
<name>A0AA35TRU1_GEOBA</name>
<dbReference type="Pfam" id="PF00441">
    <property type="entry name" value="Acyl-CoA_dh_1"/>
    <property type="match status" value="1"/>
</dbReference>
<dbReference type="FunFam" id="2.40.110.10:FF:000002">
    <property type="entry name" value="Acyl-CoA dehydrogenase fadE12"/>
    <property type="match status" value="1"/>
</dbReference>
<evidence type="ECO:0000313" key="11">
    <source>
        <dbReference type="EMBL" id="CAI8052591.1"/>
    </source>
</evidence>
<feature type="domain" description="Acyl-CoA dehydrogenase/oxidase N-terminal" evidence="10">
    <location>
        <begin position="91"/>
        <end position="156"/>
    </location>
</feature>
<dbReference type="InterPro" id="IPR046373">
    <property type="entry name" value="Acyl-CoA_Oxase/DH_mid-dom_sf"/>
</dbReference>
<dbReference type="InterPro" id="IPR013786">
    <property type="entry name" value="AcylCoA_DH/ox_N"/>
</dbReference>
<dbReference type="Pfam" id="PF02770">
    <property type="entry name" value="Acyl-CoA_dh_M"/>
    <property type="match status" value="1"/>
</dbReference>
<comment type="caution">
    <text evidence="11">The sequence shown here is derived from an EMBL/GenBank/DDBJ whole genome shotgun (WGS) entry which is preliminary data.</text>
</comment>
<dbReference type="InterPro" id="IPR050741">
    <property type="entry name" value="Acyl-CoA_dehydrogenase"/>
</dbReference>
<dbReference type="InterPro" id="IPR009075">
    <property type="entry name" value="AcylCo_DH/oxidase_C"/>
</dbReference>
<gene>
    <name evidence="11" type="ORF">GBAR_LOCUS28757</name>
</gene>
<evidence type="ECO:0000259" key="8">
    <source>
        <dbReference type="Pfam" id="PF00441"/>
    </source>
</evidence>
<dbReference type="Pfam" id="PF04402">
    <property type="entry name" value="SIMPL"/>
    <property type="match status" value="1"/>
</dbReference>
<evidence type="ECO:0000256" key="5">
    <source>
        <dbReference type="ARBA" id="ARBA00023002"/>
    </source>
</evidence>
<dbReference type="Gene3D" id="3.30.70.2970">
    <property type="entry name" value="Protein of unknown function (DUF541), domain 2"/>
    <property type="match status" value="1"/>
</dbReference>
<dbReference type="SUPFAM" id="SSF56645">
    <property type="entry name" value="Acyl-CoA dehydrogenase NM domain-like"/>
    <property type="match status" value="1"/>
</dbReference>
<keyword evidence="5 6" id="KW-0560">Oxidoreductase</keyword>
<evidence type="ECO:0000256" key="6">
    <source>
        <dbReference type="RuleBase" id="RU362125"/>
    </source>
</evidence>
<dbReference type="Pfam" id="PF02771">
    <property type="entry name" value="Acyl-CoA_dh_N"/>
    <property type="match status" value="1"/>
</dbReference>
<comment type="cofactor">
    <cofactor evidence="1 6">
        <name>FAD</name>
        <dbReference type="ChEBI" id="CHEBI:57692"/>
    </cofactor>
</comment>
<dbReference type="InterPro" id="IPR037069">
    <property type="entry name" value="AcylCoA_DH/ox_N_sf"/>
</dbReference>
<dbReference type="Gene3D" id="1.10.540.10">
    <property type="entry name" value="Acyl-CoA dehydrogenase/oxidase, N-terminal domain"/>
    <property type="match status" value="1"/>
</dbReference>
<proteinExistence type="inferred from homology"/>
<feature type="domain" description="Acyl-CoA oxidase/dehydrogenase middle" evidence="9">
    <location>
        <begin position="160"/>
        <end position="257"/>
    </location>
</feature>
<dbReference type="InterPro" id="IPR009100">
    <property type="entry name" value="AcylCoA_DH/oxidase_NM_dom_sf"/>
</dbReference>
<dbReference type="InterPro" id="IPR007497">
    <property type="entry name" value="SIMPL/DUF541"/>
</dbReference>
<dbReference type="Proteomes" id="UP001174909">
    <property type="component" value="Unassembled WGS sequence"/>
</dbReference>
<feature type="region of interest" description="Disordered" evidence="7">
    <location>
        <begin position="1"/>
        <end position="21"/>
    </location>
</feature>
<keyword evidence="3 6" id="KW-0285">Flavoprotein</keyword>
<evidence type="ECO:0000313" key="12">
    <source>
        <dbReference type="Proteomes" id="UP001174909"/>
    </source>
</evidence>
<dbReference type="CDD" id="cd00567">
    <property type="entry name" value="ACAD"/>
    <property type="match status" value="1"/>
</dbReference>
<comment type="similarity">
    <text evidence="2 6">Belongs to the acyl-CoA dehydrogenase family.</text>
</comment>
<dbReference type="PANTHER" id="PTHR48083">
    <property type="entry name" value="MEDIUM-CHAIN SPECIFIC ACYL-COA DEHYDROGENASE, MITOCHONDRIAL-RELATED"/>
    <property type="match status" value="1"/>
</dbReference>
<dbReference type="GO" id="GO:0033539">
    <property type="term" value="P:fatty acid beta-oxidation using acyl-CoA dehydrogenase"/>
    <property type="evidence" value="ECO:0007669"/>
    <property type="project" value="TreeGrafter"/>
</dbReference>
<dbReference type="InterPro" id="IPR006091">
    <property type="entry name" value="Acyl-CoA_Oxase/DH_mid-dom"/>
</dbReference>
<dbReference type="Gene3D" id="2.40.110.10">
    <property type="entry name" value="Butyryl-CoA Dehydrogenase, subunit A, domain 2"/>
    <property type="match status" value="1"/>
</dbReference>
<dbReference type="GO" id="GO:0050660">
    <property type="term" value="F:flavin adenine dinucleotide binding"/>
    <property type="evidence" value="ECO:0007669"/>
    <property type="project" value="InterPro"/>
</dbReference>
<evidence type="ECO:0000256" key="4">
    <source>
        <dbReference type="ARBA" id="ARBA00022827"/>
    </source>
</evidence>
<evidence type="ECO:0000256" key="2">
    <source>
        <dbReference type="ARBA" id="ARBA00009347"/>
    </source>
</evidence>
<dbReference type="EMBL" id="CASHTH010004026">
    <property type="protein sequence ID" value="CAI8052591.1"/>
    <property type="molecule type" value="Genomic_DNA"/>
</dbReference>
<reference evidence="11" key="1">
    <citation type="submission" date="2023-03" db="EMBL/GenBank/DDBJ databases">
        <authorList>
            <person name="Steffen K."/>
            <person name="Cardenas P."/>
        </authorList>
    </citation>
    <scope>NUCLEOTIDE SEQUENCE</scope>
</reference>
<evidence type="ECO:0000256" key="1">
    <source>
        <dbReference type="ARBA" id="ARBA00001974"/>
    </source>
</evidence>
<dbReference type="SUPFAM" id="SSF47203">
    <property type="entry name" value="Acyl-CoA dehydrogenase C-terminal domain-like"/>
    <property type="match status" value="1"/>
</dbReference>
<dbReference type="Gene3D" id="3.30.110.170">
    <property type="entry name" value="Protein of unknown function (DUF541), domain 1"/>
    <property type="match status" value="1"/>
</dbReference>
<dbReference type="GO" id="GO:0003995">
    <property type="term" value="F:acyl-CoA dehydrogenase activity"/>
    <property type="evidence" value="ECO:0007669"/>
    <property type="project" value="TreeGrafter"/>
</dbReference>
<evidence type="ECO:0000256" key="7">
    <source>
        <dbReference type="SAM" id="MobiDB-lite"/>
    </source>
</evidence>
<evidence type="ECO:0000259" key="9">
    <source>
        <dbReference type="Pfam" id="PF02770"/>
    </source>
</evidence>
<feature type="domain" description="Acyl-CoA dehydrogenase/oxidase C-terminal" evidence="8">
    <location>
        <begin position="271"/>
        <end position="411"/>
    </location>
</feature>
<evidence type="ECO:0000259" key="10">
    <source>
        <dbReference type="Pfam" id="PF02771"/>
    </source>
</evidence>
<dbReference type="AlphaFoldDB" id="A0AA35TRU1"/>
<dbReference type="PANTHER" id="PTHR48083:SF2">
    <property type="entry name" value="MEDIUM-CHAIN SPECIFIC ACYL-COA DEHYDROGENASE, MITOCHONDRIAL"/>
    <property type="match status" value="1"/>
</dbReference>
<dbReference type="Gene3D" id="1.20.140.10">
    <property type="entry name" value="Butyryl-CoA Dehydrogenase, subunit A, domain 3"/>
    <property type="match status" value="1"/>
</dbReference>
<sequence length="625" mass="68120">MTIQPVKLPNPDGDKMTPEIGLPPELEALKNTVRQIVRDECIPLEPEYLARPPQEGEPDNGAPRGVLEAVPGVLGTLEADQWSRLTNLSRQTGIYTSFVPEEYGGGGMGALGHLVLEEEVHHSIVHLPTSPVPMFMIGACTPEQEQKYLYPAINGDLYYSFGQTEPQAGSDPGGMMQTRAVRDGDDWILNGTKMFISGAASADFLLVQAVTDPDKRQRGGITMFIIDNPTPGVSFEPIRVWIVPTKAQQHYIHLDNVRVPQSQVLGEVGGGFTLGQQWLVHHDRLLRGSMALGILTRALQMAIDWSQQRVTYGRPIADRQAIQWMLTDVYIDIIALRAVARETAARADAGEDVRVEASMVKYAAGEWGWRSIDKIMQVFGGVGETLDMPIPHWYHMLRHARIGGGTSEIHKLTDLGFDVVEVSGVGTAVGIPDITSLSLGVSVTADSVSEARSEAAETVQGVIDALTELSISAEDISTVRFTIHPEYDYVQGEQRFKGYQVFNLMQVIVREIEDVGPPIDASIAAGGDNIVFNGLNFSFSDTVAMEREAREAAVQDMADKAGQLALFAGRELGELKKIAETSGVISPFNDRSTAYAATESAAFDTPVLAGQDAIKVYVYGVYELH</sequence>
<keyword evidence="12" id="KW-1185">Reference proteome</keyword>
<accession>A0AA35TRU1</accession>